<dbReference type="EMBL" id="RQGN01000076">
    <property type="protein sequence ID" value="TGL97899.1"/>
    <property type="molecule type" value="Genomic_DNA"/>
</dbReference>
<dbReference type="EC" id="3.5.1.23" evidence="3"/>
<evidence type="ECO:0000256" key="4">
    <source>
        <dbReference type="SAM" id="Phobius"/>
    </source>
</evidence>
<feature type="domain" description="Neutral/alkaline non-lysosomal ceramidase N-terminal" evidence="5">
    <location>
        <begin position="84"/>
        <end position="343"/>
    </location>
</feature>
<keyword evidence="2" id="KW-0862">Zinc</keyword>
<proteinExistence type="inferred from homology"/>
<dbReference type="GO" id="GO:0046514">
    <property type="term" value="P:ceramide catabolic process"/>
    <property type="evidence" value="ECO:0007669"/>
    <property type="project" value="InterPro"/>
</dbReference>
<keyword evidence="4" id="KW-0812">Transmembrane</keyword>
<dbReference type="OrthoDB" id="337762at2"/>
<keyword evidence="3" id="KW-0443">Lipid metabolism</keyword>
<sequence>MIYNENSLKYPVSKESILIFRNDLIEQLTRRNSILKIFYFRLILTIPFFLFFTFGFVNCSDSTTYVIKNKKPSVVSNTKGLFAGASKVDITPPPGLPLAGYSMLANTEKGFRTKIYARVIYIRKDQHSPLVLIQTDLLSGSLLLHHKLAERLADKTDISLGGIVLSGTHTHSAPGNFYENNFYNEFAGNKPGFEKEWYEFLEDRIYNAVLEAYQSAKPARIATGKSNVWGLTRNRSIEAFAANRNSGIEEIKTEQIYEAINPEMTMIRVDAKDKDGAFKPLAVYSTYSIHGTTVPSWNKVVNADVFAYPERELELKIKEEFKTDWEPLHAVSNATHGDNSPDYREDMQGFIESKRLGYEISKKSYELFQLLGKKLNSDVTYSYNSKEVDVYENPKMGDAELCSRPVAGTALTGGAEDGMTPVLFWLPFWGEGWPRYIFTGGCQGHKRTAGSFFQYIVLAKKNFPHRMILQSARIGDTALLAVPFEVTNESGRRFSNAVLEAEKLRTTKSKEMITQTSVLSCTNGYFGYTTTPEEYSRQHYEGGHTIYGPATQPFLQAHLADLVKQMPSEGGKESFPDSWEFQLDTKRYMPEKKEAKGNRELKESPRLVLAEENSEKHWIFRYKDVNPSLIQFHQSLISIQYKEDKGEWKTLQQDGRTVNDSGTELDIRLQGNSSQGMSIYEVRWFNPEFHAKRKYRFTIAPRGTEKEFYSPEF</sequence>
<reference evidence="6 7" key="1">
    <citation type="journal article" date="2019" name="PLoS Negl. Trop. Dis.">
        <title>Revisiting the worldwide diversity of Leptospira species in the environment.</title>
        <authorList>
            <person name="Vincent A.T."/>
            <person name="Schiettekatte O."/>
            <person name="Bourhy P."/>
            <person name="Veyrier F.J."/>
            <person name="Picardeau M."/>
        </authorList>
    </citation>
    <scope>NUCLEOTIDE SEQUENCE [LARGE SCALE GENOMIC DNA]</scope>
    <source>
        <strain evidence="6 7">201702444</strain>
    </source>
</reference>
<feature type="active site" description="Nucleophile" evidence="1">
    <location>
        <position position="340"/>
    </location>
</feature>
<evidence type="ECO:0000256" key="3">
    <source>
        <dbReference type="RuleBase" id="RU366019"/>
    </source>
</evidence>
<evidence type="ECO:0000259" key="5">
    <source>
        <dbReference type="Pfam" id="PF04734"/>
    </source>
</evidence>
<feature type="transmembrane region" description="Helical" evidence="4">
    <location>
        <begin position="38"/>
        <end position="57"/>
    </location>
</feature>
<evidence type="ECO:0000256" key="1">
    <source>
        <dbReference type="PIRSR" id="PIRSR606823-1"/>
    </source>
</evidence>
<feature type="binding site" evidence="2">
    <location>
        <position position="290"/>
    </location>
    <ligand>
        <name>Zn(2+)</name>
        <dbReference type="ChEBI" id="CHEBI:29105"/>
    </ligand>
</feature>
<dbReference type="PANTHER" id="PTHR12670">
    <property type="entry name" value="CERAMIDASE"/>
    <property type="match status" value="1"/>
</dbReference>
<gene>
    <name evidence="6" type="ORF">EHQ76_14200</name>
</gene>
<dbReference type="GO" id="GO:0005576">
    <property type="term" value="C:extracellular region"/>
    <property type="evidence" value="ECO:0007669"/>
    <property type="project" value="TreeGrafter"/>
</dbReference>
<keyword evidence="2" id="KW-0479">Metal-binding</keyword>
<feature type="binding site" evidence="2">
    <location>
        <position position="169"/>
    </location>
    <ligand>
        <name>Zn(2+)</name>
        <dbReference type="ChEBI" id="CHEBI:29105"/>
    </ligand>
</feature>
<dbReference type="PANTHER" id="PTHR12670:SF1">
    <property type="entry name" value="NEUTRAL CERAMIDASE"/>
    <property type="match status" value="1"/>
</dbReference>
<protein>
    <recommendedName>
        <fullName evidence="3">Neutral ceramidase</fullName>
        <ecNumber evidence="3">3.5.1.23</ecNumber>
    </recommendedName>
</protein>
<dbReference type="AlphaFoldDB" id="A0A5F2B0H6"/>
<feature type="domain" description="Neutral/alkaline non-lysosomal ceramidase N-terminal" evidence="5">
    <location>
        <begin position="461"/>
        <end position="553"/>
    </location>
</feature>
<keyword evidence="3" id="KW-0378">Hydrolase</keyword>
<dbReference type="Proteomes" id="UP000298429">
    <property type="component" value="Unassembled WGS sequence"/>
</dbReference>
<comment type="similarity">
    <text evidence="3">Belongs to the neutral ceramidase family.</text>
</comment>
<dbReference type="GO" id="GO:0046872">
    <property type="term" value="F:metal ion binding"/>
    <property type="evidence" value="ECO:0007669"/>
    <property type="project" value="UniProtKB-KW"/>
</dbReference>
<comment type="catalytic activity">
    <reaction evidence="3">
        <text>an N-acylsphing-4-enine + H2O = sphing-4-enine + a fatty acid</text>
        <dbReference type="Rhea" id="RHEA:20856"/>
        <dbReference type="ChEBI" id="CHEBI:15377"/>
        <dbReference type="ChEBI" id="CHEBI:28868"/>
        <dbReference type="ChEBI" id="CHEBI:52639"/>
        <dbReference type="ChEBI" id="CHEBI:57756"/>
        <dbReference type="EC" id="3.5.1.23"/>
    </reaction>
</comment>
<feature type="binding site" evidence="2">
    <location>
        <position position="485"/>
    </location>
    <ligand>
        <name>Zn(2+)</name>
        <dbReference type="ChEBI" id="CHEBI:29105"/>
    </ligand>
</feature>
<evidence type="ECO:0000256" key="2">
    <source>
        <dbReference type="PIRSR" id="PIRSR606823-2"/>
    </source>
</evidence>
<keyword evidence="4" id="KW-1133">Transmembrane helix</keyword>
<dbReference type="GO" id="GO:0017040">
    <property type="term" value="F:N-acylsphingosine amidohydrolase activity"/>
    <property type="evidence" value="ECO:0007669"/>
    <property type="project" value="UniProtKB-UniRule"/>
</dbReference>
<evidence type="ECO:0000313" key="6">
    <source>
        <dbReference type="EMBL" id="TGL97899.1"/>
    </source>
</evidence>
<dbReference type="InterPro" id="IPR031329">
    <property type="entry name" value="NEUT/ALK_ceramidase_N"/>
</dbReference>
<name>A0A5F2B0H6_9LEPT</name>
<keyword evidence="4" id="KW-0472">Membrane</keyword>
<dbReference type="Pfam" id="PF04734">
    <property type="entry name" value="Ceramidase_alk"/>
    <property type="match status" value="2"/>
</dbReference>
<dbReference type="InterPro" id="IPR006823">
    <property type="entry name" value="Ceramidase_alk"/>
</dbReference>
<feature type="binding site" evidence="2">
    <location>
        <position position="528"/>
    </location>
    <ligand>
        <name>Zn(2+)</name>
        <dbReference type="ChEBI" id="CHEBI:29105"/>
    </ligand>
</feature>
<comment type="cofactor">
    <cofactor evidence="2">
        <name>Zn(2+)</name>
        <dbReference type="ChEBI" id="CHEBI:29105"/>
    </cofactor>
    <text evidence="2">Binds 1 zinc ion per subunit.</text>
</comment>
<organism evidence="6 7">
    <name type="scientific">Leptospira barantonii</name>
    <dbReference type="NCBI Taxonomy" id="2023184"/>
    <lineage>
        <taxon>Bacteria</taxon>
        <taxon>Pseudomonadati</taxon>
        <taxon>Spirochaetota</taxon>
        <taxon>Spirochaetia</taxon>
        <taxon>Leptospirales</taxon>
        <taxon>Leptospiraceae</taxon>
        <taxon>Leptospira</taxon>
    </lineage>
</organism>
<dbReference type="GO" id="GO:0042759">
    <property type="term" value="P:long-chain fatty acid biosynthetic process"/>
    <property type="evidence" value="ECO:0007669"/>
    <property type="project" value="TreeGrafter"/>
</dbReference>
<dbReference type="GO" id="GO:0046512">
    <property type="term" value="P:sphingosine biosynthetic process"/>
    <property type="evidence" value="ECO:0007669"/>
    <property type="project" value="TreeGrafter"/>
</dbReference>
<dbReference type="GO" id="GO:0016020">
    <property type="term" value="C:membrane"/>
    <property type="evidence" value="ECO:0007669"/>
    <property type="project" value="GOC"/>
</dbReference>
<accession>A0A5F2B0H6</accession>
<evidence type="ECO:0000313" key="7">
    <source>
        <dbReference type="Proteomes" id="UP000298429"/>
    </source>
</evidence>
<keyword evidence="3" id="KW-0746">Sphingolipid metabolism</keyword>
<comment type="caution">
    <text evidence="6">The sequence shown here is derived from an EMBL/GenBank/DDBJ whole genome shotgun (WGS) entry which is preliminary data.</text>
</comment>